<evidence type="ECO:0000256" key="1">
    <source>
        <dbReference type="SAM" id="Phobius"/>
    </source>
</evidence>
<keyword evidence="1" id="KW-1133">Transmembrane helix</keyword>
<proteinExistence type="predicted"/>
<evidence type="ECO:0000313" key="3">
    <source>
        <dbReference type="Proteomes" id="UP000295399"/>
    </source>
</evidence>
<keyword evidence="1" id="KW-0472">Membrane</keyword>
<keyword evidence="3" id="KW-1185">Reference proteome</keyword>
<evidence type="ECO:0000313" key="2">
    <source>
        <dbReference type="EMBL" id="TCP35309.1"/>
    </source>
</evidence>
<accession>A0A4R2PIK2</accession>
<dbReference type="Proteomes" id="UP000295399">
    <property type="component" value="Unassembled WGS sequence"/>
</dbReference>
<feature type="transmembrane region" description="Helical" evidence="1">
    <location>
        <begin position="64"/>
        <end position="84"/>
    </location>
</feature>
<reference evidence="2 3" key="1">
    <citation type="submission" date="2019-03" db="EMBL/GenBank/DDBJ databases">
        <title>Genomic Encyclopedia of Type Strains, Phase IV (KMG-IV): sequencing the most valuable type-strain genomes for metagenomic binning, comparative biology and taxonomic classification.</title>
        <authorList>
            <person name="Goeker M."/>
        </authorList>
    </citation>
    <scope>NUCLEOTIDE SEQUENCE [LARGE SCALE GENOMIC DNA]</scope>
    <source>
        <strain evidence="2 3">DSM 2132</strain>
    </source>
</reference>
<dbReference type="AlphaFoldDB" id="A0A4R2PIK2"/>
<protein>
    <recommendedName>
        <fullName evidence="4">DUF2568 domain-containing protein</fullName>
    </recommendedName>
</protein>
<keyword evidence="1" id="KW-0812">Transmembrane</keyword>
<dbReference type="OrthoDB" id="8005151at2"/>
<feature type="transmembrane region" description="Helical" evidence="1">
    <location>
        <begin position="40"/>
        <end position="58"/>
    </location>
</feature>
<gene>
    <name evidence="2" type="ORF">EV659_104160</name>
</gene>
<feature type="transmembrane region" description="Helical" evidence="1">
    <location>
        <begin position="12"/>
        <end position="28"/>
    </location>
</feature>
<evidence type="ECO:0008006" key="4">
    <source>
        <dbReference type="Google" id="ProtNLM"/>
    </source>
</evidence>
<comment type="caution">
    <text evidence="2">The sequence shown here is derived from an EMBL/GenBank/DDBJ whole genome shotgun (WGS) entry which is preliminary data.</text>
</comment>
<sequence length="93" mass="10094">MQGLFESGRIVDLALVFVVLEVVALLALRRRRGRGLNPAAIATLLAPGVCLFLALRAALTGAPWPVLAGWLTAALITHVLDLWARWRASDRPQ</sequence>
<organism evidence="2 3">
    <name type="scientific">Rhodothalassium salexigens DSM 2132</name>
    <dbReference type="NCBI Taxonomy" id="1188247"/>
    <lineage>
        <taxon>Bacteria</taxon>
        <taxon>Pseudomonadati</taxon>
        <taxon>Pseudomonadota</taxon>
        <taxon>Alphaproteobacteria</taxon>
        <taxon>Rhodothalassiales</taxon>
        <taxon>Rhodothalassiaceae</taxon>
        <taxon>Rhodothalassium</taxon>
    </lineage>
</organism>
<name>A0A4R2PIK2_RHOSA</name>
<dbReference type="EMBL" id="SLXO01000004">
    <property type="protein sequence ID" value="TCP35309.1"/>
    <property type="molecule type" value="Genomic_DNA"/>
</dbReference>
<dbReference type="InParanoid" id="A0A4R2PIK2"/>